<proteinExistence type="predicted"/>
<dbReference type="AlphaFoldDB" id="G4ZCI1"/>
<feature type="domain" description="Endonuclease/exonuclease/phosphatase" evidence="1">
    <location>
        <begin position="32"/>
        <end position="211"/>
    </location>
</feature>
<protein>
    <recommendedName>
        <fullName evidence="1">Endonuclease/exonuclease/phosphatase domain-containing protein</fullName>
    </recommendedName>
</protein>
<name>G4ZCI1_PHYSP</name>
<dbReference type="STRING" id="1094619.G4ZCI1"/>
<gene>
    <name evidence="2" type="ORF">PHYSODRAFT_501298</name>
</gene>
<organism evidence="2 3">
    <name type="scientific">Phytophthora sojae (strain P6497)</name>
    <name type="common">Soybean stem and root rot agent</name>
    <name type="synonym">Phytophthora megasperma f. sp. glycines</name>
    <dbReference type="NCBI Taxonomy" id="1094619"/>
    <lineage>
        <taxon>Eukaryota</taxon>
        <taxon>Sar</taxon>
        <taxon>Stramenopiles</taxon>
        <taxon>Oomycota</taxon>
        <taxon>Peronosporomycetes</taxon>
        <taxon>Peronosporales</taxon>
        <taxon>Peronosporaceae</taxon>
        <taxon>Phytophthora</taxon>
    </lineage>
</organism>
<dbReference type="SUPFAM" id="SSF56219">
    <property type="entry name" value="DNase I-like"/>
    <property type="match status" value="1"/>
</dbReference>
<dbReference type="RefSeq" id="XP_009525928.1">
    <property type="nucleotide sequence ID" value="XM_009527633.1"/>
</dbReference>
<sequence>MVQDARLHTAEQVRAVKQRWNRTWARKAPEHPLSYWTTTETKSAGLGILCTPHVSSKVRPWQRESWTNRVMAVEFDGWLLVNIYAPIDQAERLEFFSDLDPWLRHHESIILGGDFNCVLNRQQDRVTGRKPSTASCESPYLQEMLQGLELTDAVSLKYQLDEEDVDHDPLHHYSFWRKDGASRLDRFYVKGQPYAAVQWVEALPPAHNSDHYEVRLEHSLGHRRHQRSHRPIQHPIVSGRPERVREALGQGLHKLLDAFDNGGNPVGQWDKLVADIQNLIRDTSRQDRKQTQRYFENLRAATRKPTASRAEHQKDLDATARLRAARSFGDSIQQSPETAR</sequence>
<evidence type="ECO:0000259" key="1">
    <source>
        <dbReference type="Pfam" id="PF03372"/>
    </source>
</evidence>
<dbReference type="GeneID" id="20657956"/>
<dbReference type="Gene3D" id="3.60.10.10">
    <property type="entry name" value="Endonuclease/exonuclease/phosphatase"/>
    <property type="match status" value="1"/>
</dbReference>
<evidence type="ECO:0000313" key="2">
    <source>
        <dbReference type="EMBL" id="EGZ16870.1"/>
    </source>
</evidence>
<dbReference type="InterPro" id="IPR036691">
    <property type="entry name" value="Endo/exonu/phosph_ase_sf"/>
</dbReference>
<dbReference type="SMR" id="G4ZCI1"/>
<dbReference type="InterPro" id="IPR005135">
    <property type="entry name" value="Endo/exonuclease/phosphatase"/>
</dbReference>
<dbReference type="GO" id="GO:0003824">
    <property type="term" value="F:catalytic activity"/>
    <property type="evidence" value="ECO:0007669"/>
    <property type="project" value="InterPro"/>
</dbReference>
<keyword evidence="3" id="KW-1185">Reference proteome</keyword>
<dbReference type="OMA" id="ASEWNHI"/>
<reference evidence="2 3" key="1">
    <citation type="journal article" date="2006" name="Science">
        <title>Phytophthora genome sequences uncover evolutionary origins and mechanisms of pathogenesis.</title>
        <authorList>
            <person name="Tyler B.M."/>
            <person name="Tripathy S."/>
            <person name="Zhang X."/>
            <person name="Dehal P."/>
            <person name="Jiang R.H."/>
            <person name="Aerts A."/>
            <person name="Arredondo F.D."/>
            <person name="Baxter L."/>
            <person name="Bensasson D."/>
            <person name="Beynon J.L."/>
            <person name="Chapman J."/>
            <person name="Damasceno C.M."/>
            <person name="Dorrance A.E."/>
            <person name="Dou D."/>
            <person name="Dickerman A.W."/>
            <person name="Dubchak I.L."/>
            <person name="Garbelotto M."/>
            <person name="Gijzen M."/>
            <person name="Gordon S.G."/>
            <person name="Govers F."/>
            <person name="Grunwald N.J."/>
            <person name="Huang W."/>
            <person name="Ivors K.L."/>
            <person name="Jones R.W."/>
            <person name="Kamoun S."/>
            <person name="Krampis K."/>
            <person name="Lamour K.H."/>
            <person name="Lee M.K."/>
            <person name="McDonald W.H."/>
            <person name="Medina M."/>
            <person name="Meijer H.J."/>
            <person name="Nordberg E.K."/>
            <person name="Maclean D.J."/>
            <person name="Ospina-Giraldo M.D."/>
            <person name="Morris P.F."/>
            <person name="Phuntumart V."/>
            <person name="Putnam N.H."/>
            <person name="Rash S."/>
            <person name="Rose J.K."/>
            <person name="Sakihama Y."/>
            <person name="Salamov A.A."/>
            <person name="Savidor A."/>
            <person name="Scheuring C.F."/>
            <person name="Smith B.M."/>
            <person name="Sobral B.W."/>
            <person name="Terry A."/>
            <person name="Torto-Alalibo T.A."/>
            <person name="Win J."/>
            <person name="Xu Z."/>
            <person name="Zhang H."/>
            <person name="Grigoriev I.V."/>
            <person name="Rokhsar D.S."/>
            <person name="Boore J.L."/>
        </authorList>
    </citation>
    <scope>NUCLEOTIDE SEQUENCE [LARGE SCALE GENOMIC DNA]</scope>
    <source>
        <strain evidence="2 3">P6497</strain>
    </source>
</reference>
<dbReference type="Proteomes" id="UP000002640">
    <property type="component" value="Unassembled WGS sequence"/>
</dbReference>
<dbReference type="InParanoid" id="G4ZCI1"/>
<dbReference type="Pfam" id="PF03372">
    <property type="entry name" value="Exo_endo_phos"/>
    <property type="match status" value="1"/>
</dbReference>
<evidence type="ECO:0000313" key="3">
    <source>
        <dbReference type="Proteomes" id="UP000002640"/>
    </source>
</evidence>
<dbReference type="EMBL" id="JH159154">
    <property type="protein sequence ID" value="EGZ16870.1"/>
    <property type="molecule type" value="Genomic_DNA"/>
</dbReference>
<dbReference type="KEGG" id="psoj:PHYSODRAFT_501298"/>
<accession>G4ZCI1</accession>